<protein>
    <recommendedName>
        <fullName evidence="4">Transmembrane protein</fullName>
    </recommendedName>
</protein>
<keyword evidence="1" id="KW-1133">Transmembrane helix</keyword>
<proteinExistence type="predicted"/>
<accession>A0AAP0JBU6</accession>
<evidence type="ECO:0000313" key="3">
    <source>
        <dbReference type="Proteomes" id="UP001417504"/>
    </source>
</evidence>
<evidence type="ECO:0000313" key="2">
    <source>
        <dbReference type="EMBL" id="KAK9130083.1"/>
    </source>
</evidence>
<dbReference type="AlphaFoldDB" id="A0AAP0JBU6"/>
<gene>
    <name evidence="2" type="ORF">Sjap_010570</name>
</gene>
<sequence>MHCQIHCSFFPSCQSHENYSCVDLRFIFFGKDDLNLHVVLGVIIVVVGMIWYGNASSKPWGKEHKPCSSDL</sequence>
<keyword evidence="1" id="KW-0472">Membrane</keyword>
<keyword evidence="3" id="KW-1185">Reference proteome</keyword>
<dbReference type="Proteomes" id="UP001417504">
    <property type="component" value="Unassembled WGS sequence"/>
</dbReference>
<comment type="caution">
    <text evidence="2">The sequence shown here is derived from an EMBL/GenBank/DDBJ whole genome shotgun (WGS) entry which is preliminary data.</text>
</comment>
<keyword evidence="1" id="KW-0812">Transmembrane</keyword>
<evidence type="ECO:0000256" key="1">
    <source>
        <dbReference type="SAM" id="Phobius"/>
    </source>
</evidence>
<dbReference type="EMBL" id="JBBNAE010000004">
    <property type="protein sequence ID" value="KAK9130083.1"/>
    <property type="molecule type" value="Genomic_DNA"/>
</dbReference>
<evidence type="ECO:0008006" key="4">
    <source>
        <dbReference type="Google" id="ProtNLM"/>
    </source>
</evidence>
<organism evidence="2 3">
    <name type="scientific">Stephania japonica</name>
    <dbReference type="NCBI Taxonomy" id="461633"/>
    <lineage>
        <taxon>Eukaryota</taxon>
        <taxon>Viridiplantae</taxon>
        <taxon>Streptophyta</taxon>
        <taxon>Embryophyta</taxon>
        <taxon>Tracheophyta</taxon>
        <taxon>Spermatophyta</taxon>
        <taxon>Magnoliopsida</taxon>
        <taxon>Ranunculales</taxon>
        <taxon>Menispermaceae</taxon>
        <taxon>Menispermoideae</taxon>
        <taxon>Cissampelideae</taxon>
        <taxon>Stephania</taxon>
    </lineage>
</organism>
<feature type="transmembrane region" description="Helical" evidence="1">
    <location>
        <begin position="34"/>
        <end position="52"/>
    </location>
</feature>
<reference evidence="2 3" key="1">
    <citation type="submission" date="2024-01" db="EMBL/GenBank/DDBJ databases">
        <title>Genome assemblies of Stephania.</title>
        <authorList>
            <person name="Yang L."/>
        </authorList>
    </citation>
    <scope>NUCLEOTIDE SEQUENCE [LARGE SCALE GENOMIC DNA]</scope>
    <source>
        <strain evidence="2">QJT</strain>
        <tissue evidence="2">Leaf</tissue>
    </source>
</reference>
<name>A0AAP0JBU6_9MAGN</name>